<dbReference type="Proteomes" id="UP000635565">
    <property type="component" value="Unassembled WGS sequence"/>
</dbReference>
<feature type="domain" description="Schlafen AlbA-2" evidence="1">
    <location>
        <begin position="5"/>
        <end position="81"/>
    </location>
</feature>
<reference evidence="2 3" key="1">
    <citation type="journal article" date="2021" name="Int. J. Syst. Evol. Microbiol.">
        <title>Reticulibacter mediterranei gen. nov., sp. nov., within the new family Reticulibacteraceae fam. nov., and Ktedonospora formicarum gen. nov., sp. nov., Ktedonobacter robiniae sp. nov., Dictyobacter formicarum sp. nov. and Dictyobacter arantiisoli sp. nov., belonging to the class Ktedonobacteria.</title>
        <authorList>
            <person name="Yabe S."/>
            <person name="Zheng Y."/>
            <person name="Wang C.M."/>
            <person name="Sakai Y."/>
            <person name="Abe K."/>
            <person name="Yokota A."/>
            <person name="Donadio S."/>
            <person name="Cavaletti L."/>
            <person name="Monciardini P."/>
        </authorList>
    </citation>
    <scope>NUCLEOTIDE SEQUENCE [LARGE SCALE GENOMIC DNA]</scope>
    <source>
        <strain evidence="2 3">SOSP1-9</strain>
    </source>
</reference>
<keyword evidence="3" id="KW-1185">Reference proteome</keyword>
<organism evidence="2 3">
    <name type="scientific">Dictyobacter formicarum</name>
    <dbReference type="NCBI Taxonomy" id="2778368"/>
    <lineage>
        <taxon>Bacteria</taxon>
        <taxon>Bacillati</taxon>
        <taxon>Chloroflexota</taxon>
        <taxon>Ktedonobacteria</taxon>
        <taxon>Ktedonobacterales</taxon>
        <taxon>Dictyobacteraceae</taxon>
        <taxon>Dictyobacter</taxon>
    </lineage>
</organism>
<name>A0ABQ3VUD5_9CHLR</name>
<dbReference type="EMBL" id="BNJJ01000032">
    <property type="protein sequence ID" value="GHO89168.1"/>
    <property type="molecule type" value="Genomic_DNA"/>
</dbReference>
<comment type="caution">
    <text evidence="2">The sequence shown here is derived from an EMBL/GenBank/DDBJ whole genome shotgun (WGS) entry which is preliminary data.</text>
</comment>
<evidence type="ECO:0000313" key="3">
    <source>
        <dbReference type="Proteomes" id="UP000635565"/>
    </source>
</evidence>
<dbReference type="InterPro" id="IPR007421">
    <property type="entry name" value="Schlafen_AlbA_2_dom"/>
</dbReference>
<evidence type="ECO:0000259" key="1">
    <source>
        <dbReference type="Pfam" id="PF04326"/>
    </source>
</evidence>
<accession>A0ABQ3VUD5</accession>
<sequence>MKGGETNKIELKLAAPRAVDLAERLCGMANAKGGIAIIGVEDATHKVVGVPDERIRETMDVILCAARQVIKPELVLDPPEPEVYDLAGKNCLWPLSPQPPGLFIRQEVFFGYARERKPER</sequence>
<gene>
    <name evidence="2" type="ORF">KSZ_71740</name>
</gene>
<protein>
    <recommendedName>
        <fullName evidence="1">Schlafen AlbA-2 domain-containing protein</fullName>
    </recommendedName>
</protein>
<dbReference type="InterPro" id="IPR038461">
    <property type="entry name" value="Schlafen_AlbA_2_dom_sf"/>
</dbReference>
<evidence type="ECO:0000313" key="2">
    <source>
        <dbReference type="EMBL" id="GHO89168.1"/>
    </source>
</evidence>
<dbReference type="Pfam" id="PF04326">
    <property type="entry name" value="SLFN_AlbA_2"/>
    <property type="match status" value="1"/>
</dbReference>
<dbReference type="Gene3D" id="3.30.950.30">
    <property type="entry name" value="Schlafen, AAA domain"/>
    <property type="match status" value="1"/>
</dbReference>
<proteinExistence type="predicted"/>